<protein>
    <submittedName>
        <fullName evidence="1">Helitron helicase</fullName>
    </submittedName>
</protein>
<gene>
    <name evidence="1" type="ORF">PHMEG_00029847</name>
</gene>
<proteinExistence type="predicted"/>
<evidence type="ECO:0000313" key="1">
    <source>
        <dbReference type="EMBL" id="OWY99199.1"/>
    </source>
</evidence>
<sequence>MNAHSLLIESAGPEYQAAVDEFTRRDRAGEARPEDNPALRLHQFLPEDENFNLRLHVARNSNPGIHNTPTASEVTDIIIDRERATTHCSTIFCPHMVNHDERSTFCILALLTILISGRFRFGSMNPIFSMTAWIPIR</sequence>
<comment type="caution">
    <text evidence="1">The sequence shown here is derived from an EMBL/GenBank/DDBJ whole genome shotgun (WGS) entry which is preliminary data.</text>
</comment>
<evidence type="ECO:0000313" key="2">
    <source>
        <dbReference type="Proteomes" id="UP000198211"/>
    </source>
</evidence>
<keyword evidence="1" id="KW-0067">ATP-binding</keyword>
<keyword evidence="1" id="KW-0378">Hydrolase</keyword>
<dbReference type="EMBL" id="NBNE01008711">
    <property type="protein sequence ID" value="OWY99199.1"/>
    <property type="molecule type" value="Genomic_DNA"/>
</dbReference>
<keyword evidence="2" id="KW-1185">Reference proteome</keyword>
<name>A0A225V464_9STRA</name>
<dbReference type="Proteomes" id="UP000198211">
    <property type="component" value="Unassembled WGS sequence"/>
</dbReference>
<organism evidence="1 2">
    <name type="scientific">Phytophthora megakarya</name>
    <dbReference type="NCBI Taxonomy" id="4795"/>
    <lineage>
        <taxon>Eukaryota</taxon>
        <taxon>Sar</taxon>
        <taxon>Stramenopiles</taxon>
        <taxon>Oomycota</taxon>
        <taxon>Peronosporomycetes</taxon>
        <taxon>Peronosporales</taxon>
        <taxon>Peronosporaceae</taxon>
        <taxon>Phytophthora</taxon>
    </lineage>
</organism>
<accession>A0A225V464</accession>
<dbReference type="GO" id="GO:0004386">
    <property type="term" value="F:helicase activity"/>
    <property type="evidence" value="ECO:0007669"/>
    <property type="project" value="UniProtKB-KW"/>
</dbReference>
<keyword evidence="1" id="KW-0547">Nucleotide-binding</keyword>
<dbReference type="AlphaFoldDB" id="A0A225V464"/>
<keyword evidence="1" id="KW-0347">Helicase</keyword>
<reference evidence="2" key="1">
    <citation type="submission" date="2017-03" db="EMBL/GenBank/DDBJ databases">
        <title>Phytopthora megakarya and P. palmivora, two closely related causual agents of cacao black pod achieved similar genome size and gene model numbers by different mechanisms.</title>
        <authorList>
            <person name="Ali S."/>
            <person name="Shao J."/>
            <person name="Larry D.J."/>
            <person name="Kronmiller B."/>
            <person name="Shen D."/>
            <person name="Strem M.D."/>
            <person name="Melnick R.L."/>
            <person name="Guiltinan M.J."/>
            <person name="Tyler B.M."/>
            <person name="Meinhardt L.W."/>
            <person name="Bailey B.A."/>
        </authorList>
    </citation>
    <scope>NUCLEOTIDE SEQUENCE [LARGE SCALE GENOMIC DNA]</scope>
    <source>
        <strain evidence="2">zdho120</strain>
    </source>
</reference>